<dbReference type="PANTHER" id="PTHR46939">
    <property type="entry name" value="ZINC FINGER CCHC DOMAIN-CONTAINING PROTEIN 2"/>
    <property type="match status" value="1"/>
</dbReference>
<feature type="compositionally biased region" description="Basic and acidic residues" evidence="1">
    <location>
        <begin position="500"/>
        <end position="514"/>
    </location>
</feature>
<dbReference type="InterPro" id="IPR042793">
    <property type="entry name" value="ZCCHC2"/>
</dbReference>
<dbReference type="GO" id="GO:0035091">
    <property type="term" value="F:phosphatidylinositol binding"/>
    <property type="evidence" value="ECO:0007669"/>
    <property type="project" value="InterPro"/>
</dbReference>
<keyword evidence="5" id="KW-1185">Reference proteome</keyword>
<evidence type="ECO:0000313" key="4">
    <source>
        <dbReference type="EMBL" id="KAF6424249.1"/>
    </source>
</evidence>
<dbReference type="Proteomes" id="UP000593571">
    <property type="component" value="Unassembled WGS sequence"/>
</dbReference>
<feature type="compositionally biased region" description="Basic and acidic residues" evidence="1">
    <location>
        <begin position="562"/>
        <end position="578"/>
    </location>
</feature>
<dbReference type="EMBL" id="JACASE010000012">
    <property type="protein sequence ID" value="KAF6424249.1"/>
    <property type="molecule type" value="Genomic_DNA"/>
</dbReference>
<proteinExistence type="predicted"/>
<comment type="caution">
    <text evidence="4">The sequence shown here is derived from an EMBL/GenBank/DDBJ whole genome shotgun (WGS) entry which is preliminary data.</text>
</comment>
<evidence type="ECO:0000256" key="1">
    <source>
        <dbReference type="SAM" id="MobiDB-lite"/>
    </source>
</evidence>
<evidence type="ECO:0000259" key="2">
    <source>
        <dbReference type="Pfam" id="PF25479"/>
    </source>
</evidence>
<name>A0A7J8DMN1_ROUAE</name>
<protein>
    <submittedName>
        <fullName evidence="4">Zinc finger CCHC-type containing 2</fullName>
    </submittedName>
</protein>
<accession>A0A7J8DMN1</accession>
<dbReference type="Pfam" id="PF25479">
    <property type="entry name" value="Vts1"/>
    <property type="match status" value="1"/>
</dbReference>
<feature type="compositionally biased region" description="Polar residues" evidence="1">
    <location>
        <begin position="515"/>
        <end position="527"/>
    </location>
</feature>
<organism evidence="4 5">
    <name type="scientific">Rousettus aegyptiacus</name>
    <name type="common">Egyptian fruit bat</name>
    <name type="synonym">Pteropus aegyptiacus</name>
    <dbReference type="NCBI Taxonomy" id="9407"/>
    <lineage>
        <taxon>Eukaryota</taxon>
        <taxon>Metazoa</taxon>
        <taxon>Chordata</taxon>
        <taxon>Craniata</taxon>
        <taxon>Vertebrata</taxon>
        <taxon>Euteleostomi</taxon>
        <taxon>Mammalia</taxon>
        <taxon>Eutheria</taxon>
        <taxon>Laurasiatheria</taxon>
        <taxon>Chiroptera</taxon>
        <taxon>Yinpterochiroptera</taxon>
        <taxon>Pteropodoidea</taxon>
        <taxon>Pteropodidae</taxon>
        <taxon>Rousettinae</taxon>
        <taxon>Rousettus</taxon>
    </lineage>
</organism>
<feature type="region of interest" description="Disordered" evidence="1">
    <location>
        <begin position="487"/>
        <end position="578"/>
    </location>
</feature>
<feature type="compositionally biased region" description="Low complexity" evidence="1">
    <location>
        <begin position="552"/>
        <end position="561"/>
    </location>
</feature>
<feature type="region of interest" description="Disordered" evidence="1">
    <location>
        <begin position="128"/>
        <end position="172"/>
    </location>
</feature>
<dbReference type="Gene3D" id="3.30.1520.10">
    <property type="entry name" value="Phox-like domain"/>
    <property type="match status" value="1"/>
</dbReference>
<feature type="domain" description="SMAUG/ZCCHC2-like PHAT" evidence="3">
    <location>
        <begin position="64"/>
        <end position="212"/>
    </location>
</feature>
<gene>
    <name evidence="4" type="ORF">HJG63_020888</name>
</gene>
<feature type="domain" description="RNA-binding protein vts1-like alpha-helical" evidence="2">
    <location>
        <begin position="15"/>
        <end position="59"/>
    </location>
</feature>
<reference evidence="4 5" key="1">
    <citation type="journal article" date="2020" name="Nature">
        <title>Six reference-quality genomes reveal evolution of bat adaptations.</title>
        <authorList>
            <person name="Jebb D."/>
            <person name="Huang Z."/>
            <person name="Pippel M."/>
            <person name="Hughes G.M."/>
            <person name="Lavrichenko K."/>
            <person name="Devanna P."/>
            <person name="Winkler S."/>
            <person name="Jermiin L.S."/>
            <person name="Skirmuntt E.C."/>
            <person name="Katzourakis A."/>
            <person name="Burkitt-Gray L."/>
            <person name="Ray D.A."/>
            <person name="Sullivan K.A.M."/>
            <person name="Roscito J.G."/>
            <person name="Kirilenko B.M."/>
            <person name="Davalos L.M."/>
            <person name="Corthals A.P."/>
            <person name="Power M.L."/>
            <person name="Jones G."/>
            <person name="Ransome R.D."/>
            <person name="Dechmann D.K.N."/>
            <person name="Locatelli A.G."/>
            <person name="Puechmaille S.J."/>
            <person name="Fedrigo O."/>
            <person name="Jarvis E.D."/>
            <person name="Hiller M."/>
            <person name="Vernes S.C."/>
            <person name="Myers E.W."/>
            <person name="Teeling E.C."/>
        </authorList>
    </citation>
    <scope>NUCLEOTIDE SEQUENCE [LARGE SCALE GENOMIC DNA]</scope>
    <source>
        <strain evidence="4">MRouAeg1</strain>
        <tissue evidence="4">Muscle</tissue>
    </source>
</reference>
<dbReference type="InterPro" id="IPR058599">
    <property type="entry name" value="PHAT_Smg/ZCCHC2-like"/>
</dbReference>
<dbReference type="PANTHER" id="PTHR46939:SF1">
    <property type="entry name" value="ZINC FINGER CCHC DOMAIN-CONTAINING PROTEIN 2"/>
    <property type="match status" value="1"/>
</dbReference>
<dbReference type="InterPro" id="IPR036871">
    <property type="entry name" value="PX_dom_sf"/>
</dbReference>
<evidence type="ECO:0000313" key="5">
    <source>
        <dbReference type="Proteomes" id="UP000593571"/>
    </source>
</evidence>
<dbReference type="Pfam" id="PF26034">
    <property type="entry name" value="PHAT_SMAUG"/>
    <property type="match status" value="1"/>
</dbReference>
<dbReference type="InterPro" id="IPR057327">
    <property type="entry name" value="Vts1_dom"/>
</dbReference>
<sequence length="608" mass="67378">MPGGGGPAAALREQERVYEWFGLVLGSAQRLEFMCGLLDLCNPLELRFLGSCLEDLARKDYHYLRDSEAKANGLSDPGPLADFREPAVRSRLIVYLALLGSENREAAGRLHRLLPQVDSVLKSLRAARSEGSRGCAEDEPGERGEERDGEEDPEKDGSGREGGGAETRAGDGLGFRAQEELLLLFTMASLHPAFSFHQRVTLREHLERLRSALRGAPEDAEVEPCNFAGPRAQNDSAHGDYLQSAEASLTEQAPVPHDGLTVAPHRTQREAVHIEKITLKGVQRKRADKYWEYTFKVNWSDLSVTTVTKTHQELQEFLLKLPKELSSETFDKTILRALNQGPLKREERRHHDLEAILRQLFSTSSQAFLQSQKVHSFFQSIAADPLHSLNNLQSSLKTSKILEHLKEDSSEASSQEEDVLQHTIIHKKHTGKSPIVNTVGTSCSPLDGLTVQYSEQNGILDWRKPSCSTIQHPEHCVAVADQHSTEKRNLSSVNKKKGKPQIEKEKIKKTDNRLTSRMNGIRLSTPQHAHGGSAADTNLDIGSGHDTCGETSSESYSSPSSPRHDGRESFESEEEKDRGLLLEGNASVVEGKCVLSLKIIQASNLVFF</sequence>
<dbReference type="SUPFAM" id="SSF64268">
    <property type="entry name" value="PX domain"/>
    <property type="match status" value="1"/>
</dbReference>
<evidence type="ECO:0000259" key="3">
    <source>
        <dbReference type="Pfam" id="PF26034"/>
    </source>
</evidence>
<dbReference type="AlphaFoldDB" id="A0A7J8DMN1"/>